<feature type="compositionally biased region" description="Low complexity" evidence="1">
    <location>
        <begin position="270"/>
        <end position="283"/>
    </location>
</feature>
<comment type="caution">
    <text evidence="2">The sequence shown here is derived from an EMBL/GenBank/DDBJ whole genome shotgun (WGS) entry which is preliminary data.</text>
</comment>
<dbReference type="PANTHER" id="PTHR28186:SF1">
    <property type="entry name" value="MEIOTICALLY UP-REGULATED GENE 9 PROTEIN"/>
    <property type="match status" value="1"/>
</dbReference>
<reference evidence="2" key="1">
    <citation type="submission" date="2020-04" db="EMBL/GenBank/DDBJ databases">
        <title>Draft genome resource of the tomato pathogen Pseudocercospora fuligena.</title>
        <authorList>
            <person name="Zaccaron A."/>
        </authorList>
    </citation>
    <scope>NUCLEOTIDE SEQUENCE</scope>
    <source>
        <strain evidence="2">PF001</strain>
    </source>
</reference>
<organism evidence="2 3">
    <name type="scientific">Pseudocercospora fuligena</name>
    <dbReference type="NCBI Taxonomy" id="685502"/>
    <lineage>
        <taxon>Eukaryota</taxon>
        <taxon>Fungi</taxon>
        <taxon>Dikarya</taxon>
        <taxon>Ascomycota</taxon>
        <taxon>Pezizomycotina</taxon>
        <taxon>Dothideomycetes</taxon>
        <taxon>Dothideomycetidae</taxon>
        <taxon>Mycosphaerellales</taxon>
        <taxon>Mycosphaerellaceae</taxon>
        <taxon>Pseudocercospora</taxon>
    </lineage>
</organism>
<feature type="compositionally biased region" description="Polar residues" evidence="1">
    <location>
        <begin position="20"/>
        <end position="32"/>
    </location>
</feature>
<feature type="region of interest" description="Disordered" evidence="1">
    <location>
        <begin position="85"/>
        <end position="114"/>
    </location>
</feature>
<feature type="region of interest" description="Disordered" evidence="1">
    <location>
        <begin position="1"/>
        <end position="64"/>
    </location>
</feature>
<evidence type="ECO:0000256" key="1">
    <source>
        <dbReference type="SAM" id="MobiDB-lite"/>
    </source>
</evidence>
<sequence length="359" mass="39056">MADPRPQSPLTPGSRPHGSRSFSFRSDKSGGSQPKEHLVESPKEKQRRDSIWKSTSKANPNAALVEAQPGVNALFEESTITPLRGIQHKDAYGNPITDPDLANPTRPRMERPLDTIRSFEAAIDSGYKRRSNYMRSESENNMGGGYAASRRNSAYGEYTHDIRRMSVANRRMSGFGDGPSPNNRYAYGNGSGGGYYGGQRDSYGSAGPSARPRYGRGMQSDPMMQGRPYPPQHGHQHSQDTMNTAHGSDSTGPWNSGTDPSSENSSIDKNYQNGQQNGYHNGYGPNGFGGPIPEEGGAYPVKPGYGGAPAVQPPNARRPIPLGNSDSMPAMPNGGLPSAKRPEPEKRKSWLKRRFSKKD</sequence>
<feature type="region of interest" description="Disordered" evidence="1">
    <location>
        <begin position="198"/>
        <end position="359"/>
    </location>
</feature>
<dbReference type="InterPro" id="IPR018809">
    <property type="entry name" value="DUF2406"/>
</dbReference>
<feature type="non-terminal residue" evidence="2">
    <location>
        <position position="1"/>
    </location>
</feature>
<proteinExistence type="predicted"/>
<keyword evidence="3" id="KW-1185">Reference proteome</keyword>
<dbReference type="OrthoDB" id="5330253at2759"/>
<accession>A0A8H6RR45</accession>
<dbReference type="AlphaFoldDB" id="A0A8H6RR45"/>
<protein>
    <recommendedName>
        <fullName evidence="4">DUF2406 domain-containing protein</fullName>
    </recommendedName>
</protein>
<evidence type="ECO:0000313" key="3">
    <source>
        <dbReference type="Proteomes" id="UP000660729"/>
    </source>
</evidence>
<feature type="compositionally biased region" description="Basic residues" evidence="1">
    <location>
        <begin position="349"/>
        <end position="359"/>
    </location>
</feature>
<name>A0A8H6RR45_9PEZI</name>
<dbReference type="Proteomes" id="UP000660729">
    <property type="component" value="Unassembled WGS sequence"/>
</dbReference>
<gene>
    <name evidence="2" type="ORF">HII31_03498</name>
</gene>
<feature type="compositionally biased region" description="Polar residues" evidence="1">
    <location>
        <begin position="239"/>
        <end position="269"/>
    </location>
</feature>
<dbReference type="EMBL" id="JABCIY010000041">
    <property type="protein sequence ID" value="KAF7195292.1"/>
    <property type="molecule type" value="Genomic_DNA"/>
</dbReference>
<evidence type="ECO:0008006" key="4">
    <source>
        <dbReference type="Google" id="ProtNLM"/>
    </source>
</evidence>
<dbReference type="PANTHER" id="PTHR28186">
    <property type="entry name" value="MEIOTICALLY UP-REGULATED GENE 9 PROTEIN"/>
    <property type="match status" value="1"/>
</dbReference>
<feature type="compositionally biased region" description="Basic and acidic residues" evidence="1">
    <location>
        <begin position="34"/>
        <end position="51"/>
    </location>
</feature>
<evidence type="ECO:0000313" key="2">
    <source>
        <dbReference type="EMBL" id="KAF7195292.1"/>
    </source>
</evidence>
<dbReference type="Pfam" id="PF10295">
    <property type="entry name" value="DUF2406"/>
    <property type="match status" value="1"/>
</dbReference>